<dbReference type="EMBL" id="CM018042">
    <property type="protein sequence ID" value="KAA8532471.1"/>
    <property type="molecule type" value="Genomic_DNA"/>
</dbReference>
<reference evidence="1 2" key="1">
    <citation type="submission" date="2019-09" db="EMBL/GenBank/DDBJ databases">
        <title>A chromosome-level genome assembly of the Chinese tupelo Nyssa sinensis.</title>
        <authorList>
            <person name="Yang X."/>
            <person name="Kang M."/>
            <person name="Yang Y."/>
            <person name="Xiong H."/>
            <person name="Wang M."/>
            <person name="Zhang Z."/>
            <person name="Wang Z."/>
            <person name="Wu H."/>
            <person name="Ma T."/>
            <person name="Liu J."/>
            <person name="Xi Z."/>
        </authorList>
    </citation>
    <scope>NUCLEOTIDE SEQUENCE [LARGE SCALE GENOMIC DNA]</scope>
    <source>
        <strain evidence="1">J267</strain>
        <tissue evidence="1">Leaf</tissue>
    </source>
</reference>
<organism evidence="1 2">
    <name type="scientific">Nyssa sinensis</name>
    <dbReference type="NCBI Taxonomy" id="561372"/>
    <lineage>
        <taxon>Eukaryota</taxon>
        <taxon>Viridiplantae</taxon>
        <taxon>Streptophyta</taxon>
        <taxon>Embryophyta</taxon>
        <taxon>Tracheophyta</taxon>
        <taxon>Spermatophyta</taxon>
        <taxon>Magnoliopsida</taxon>
        <taxon>eudicotyledons</taxon>
        <taxon>Gunneridae</taxon>
        <taxon>Pentapetalae</taxon>
        <taxon>asterids</taxon>
        <taxon>Cornales</taxon>
        <taxon>Nyssaceae</taxon>
        <taxon>Nyssa</taxon>
    </lineage>
</organism>
<keyword evidence="2" id="KW-1185">Reference proteome</keyword>
<evidence type="ECO:0000313" key="2">
    <source>
        <dbReference type="Proteomes" id="UP000325577"/>
    </source>
</evidence>
<sequence length="95" mass="10882">MESLLLDIPCVCKWWCKGSLDPVCWNQLIYPDLETFGDCFTSRLRYEFQLMGDDVPATAFIKFVVKSSHTTATKLVLPRCCTEEALIYVTHECPV</sequence>
<dbReference type="Proteomes" id="UP000325577">
    <property type="component" value="Linkage Group LG19"/>
</dbReference>
<gene>
    <name evidence="1" type="ORF">F0562_032504</name>
</gene>
<dbReference type="AlphaFoldDB" id="A0A5J5AU10"/>
<name>A0A5J5AU10_9ASTE</name>
<protein>
    <recommendedName>
        <fullName evidence="3">FBD domain-containing protein</fullName>
    </recommendedName>
</protein>
<evidence type="ECO:0000313" key="1">
    <source>
        <dbReference type="EMBL" id="KAA8532471.1"/>
    </source>
</evidence>
<proteinExistence type="predicted"/>
<accession>A0A5J5AU10</accession>
<dbReference type="OrthoDB" id="1929062at2759"/>
<evidence type="ECO:0008006" key="3">
    <source>
        <dbReference type="Google" id="ProtNLM"/>
    </source>
</evidence>